<sequence length="336" mass="36151">MTGLGAFIDAWGDGLVAGLPTRLRFLVGRSVTLVDPLEEGFRLFGIRGGKVQPRGKATSEDLSRQIGQLGRPVALAMPEGARVTVTLSVPASARRSLGPLLDGEVERLTPFKRSEVRLAYDLLEERDGKLQIRLHVVPKVRLDQVRQQFEIAGGGAPDLLVAGTEQFDAPSAVDFSGAPVVASRANAAAWIGLLSVLLLAAILSPAPKPYLALENVTRETERLRPQVAALQSARSDFLAQRELAGRFQDLLRASPDVAGLLEQVTVAVPDDAWLTGFVIARDRLTVEGFARDASGLLERIEAVAGLSEARFEAPVTREPGSGRERFRIVARLGVSQ</sequence>
<name>A0A9J7APV4_9PROT</name>
<keyword evidence="2" id="KW-1185">Reference proteome</keyword>
<dbReference type="AlphaFoldDB" id="A0A9J7APV4"/>
<accession>A0A9J7APV4</accession>
<protein>
    <submittedName>
        <fullName evidence="1">PilN domain-containing protein</fullName>
    </submittedName>
</protein>
<dbReference type="InterPro" id="IPR043129">
    <property type="entry name" value="ATPase_NBD"/>
</dbReference>
<dbReference type="SUPFAM" id="SSF53067">
    <property type="entry name" value="Actin-like ATPase domain"/>
    <property type="match status" value="1"/>
</dbReference>
<reference evidence="1" key="1">
    <citation type="submission" date="2022-08" db="EMBL/GenBank/DDBJ databases">
        <title>Nisaea acidiphila sp. nov., isolated from a marine algal debris and emended description of the genus Nisaea Urios et al. 2008.</title>
        <authorList>
            <person name="Kwon K."/>
        </authorList>
    </citation>
    <scope>NUCLEOTIDE SEQUENCE</scope>
    <source>
        <strain evidence="1">MEBiC11861</strain>
    </source>
</reference>
<dbReference type="InterPro" id="IPR007813">
    <property type="entry name" value="PilN"/>
</dbReference>
<dbReference type="RefSeq" id="WP_257767132.1">
    <property type="nucleotide sequence ID" value="NZ_CP102480.1"/>
</dbReference>
<evidence type="ECO:0000313" key="2">
    <source>
        <dbReference type="Proteomes" id="UP001060336"/>
    </source>
</evidence>
<dbReference type="Pfam" id="PF05137">
    <property type="entry name" value="PilN"/>
    <property type="match status" value="1"/>
</dbReference>
<dbReference type="EMBL" id="CP102480">
    <property type="protein sequence ID" value="UUX48625.1"/>
    <property type="molecule type" value="Genomic_DNA"/>
</dbReference>
<evidence type="ECO:0000313" key="1">
    <source>
        <dbReference type="EMBL" id="UUX48625.1"/>
    </source>
</evidence>
<proteinExistence type="predicted"/>
<dbReference type="KEGG" id="naci:NUH88_14545"/>
<dbReference type="Proteomes" id="UP001060336">
    <property type="component" value="Chromosome"/>
</dbReference>
<gene>
    <name evidence="1" type="ORF">NUH88_14545</name>
</gene>
<organism evidence="1 2">
    <name type="scientific">Nisaea acidiphila</name>
    <dbReference type="NCBI Taxonomy" id="1862145"/>
    <lineage>
        <taxon>Bacteria</taxon>
        <taxon>Pseudomonadati</taxon>
        <taxon>Pseudomonadota</taxon>
        <taxon>Alphaproteobacteria</taxon>
        <taxon>Rhodospirillales</taxon>
        <taxon>Thalassobaculaceae</taxon>
        <taxon>Nisaea</taxon>
    </lineage>
</organism>